<dbReference type="EMBL" id="JACRUJ010000001">
    <property type="protein sequence ID" value="MBC5840429.1"/>
    <property type="molecule type" value="Genomic_DNA"/>
</dbReference>
<organism evidence="1 2">
    <name type="scientific">Flavobacterium kayseriense</name>
    <dbReference type="NCBI Taxonomy" id="2764714"/>
    <lineage>
        <taxon>Bacteria</taxon>
        <taxon>Pseudomonadati</taxon>
        <taxon>Bacteroidota</taxon>
        <taxon>Flavobacteriia</taxon>
        <taxon>Flavobacteriales</taxon>
        <taxon>Flavobacteriaceae</taxon>
        <taxon>Flavobacterium</taxon>
    </lineage>
</organism>
<reference evidence="1 2" key="1">
    <citation type="submission" date="2020-08" db="EMBL/GenBank/DDBJ databases">
        <title>Description of novel Flavobacterium F-380 isolate.</title>
        <authorList>
            <person name="Saticioglu I.B."/>
            <person name="Duman M."/>
            <person name="Altun S."/>
        </authorList>
    </citation>
    <scope>NUCLEOTIDE SEQUENCE [LARGE SCALE GENOMIC DNA]</scope>
    <source>
        <strain evidence="1 2">F-380</strain>
    </source>
</reference>
<gene>
    <name evidence="1" type="ORF">H8R23_03345</name>
</gene>
<dbReference type="InterPro" id="IPR046725">
    <property type="entry name" value="DUF6617"/>
</dbReference>
<dbReference type="Proteomes" id="UP000629963">
    <property type="component" value="Unassembled WGS sequence"/>
</dbReference>
<accession>A0ABR7J522</accession>
<name>A0ABR7J522_9FLAO</name>
<dbReference type="Pfam" id="PF20322">
    <property type="entry name" value="DUF6617"/>
    <property type="match status" value="1"/>
</dbReference>
<comment type="caution">
    <text evidence="1">The sequence shown here is derived from an EMBL/GenBank/DDBJ whole genome shotgun (WGS) entry which is preliminary data.</text>
</comment>
<protein>
    <submittedName>
        <fullName evidence="1">Uncharacterized protein</fullName>
    </submittedName>
</protein>
<evidence type="ECO:0000313" key="1">
    <source>
        <dbReference type="EMBL" id="MBC5840429.1"/>
    </source>
</evidence>
<dbReference type="RefSeq" id="WP_187009004.1">
    <property type="nucleotide sequence ID" value="NZ_JACRUI010000001.1"/>
</dbReference>
<proteinExistence type="predicted"/>
<evidence type="ECO:0000313" key="2">
    <source>
        <dbReference type="Proteomes" id="UP000629963"/>
    </source>
</evidence>
<keyword evidence="2" id="KW-1185">Reference proteome</keyword>
<sequence length="291" mass="33677">MIQTPKSTSNYPLLFLETFLKQNYFDAFENDFYDNPINPSFVSYRDQGYIEYIDCEYLNEDVIPRKVYFKDKVLEIIKLQVNKSIQLIKDKADDIEISGNSASNYISKTKLKISDLLTGVSSYNKLQLDIIPYLKDINKTLISLGNGKIEAKRSIQITNSKQGLFKPLISRKKLILIYELALELGILDENVVFEDDFITVFTHPSPKQVDSKIVFNKDNRITFYFINNIKMFFDNLTPSAIDRSKSFYSKQGTLLKQGAIDGIDTFLRKNDVSRYKEILSEIQAMAKKHNF</sequence>